<evidence type="ECO:0000313" key="4">
    <source>
        <dbReference type="Proteomes" id="UP001457282"/>
    </source>
</evidence>
<proteinExistence type="predicted"/>
<sequence>MNFYYKISPFYLFALVCHLLTNHGDSISIGRYTYTVHMEKLAMPNAFINHRNWYSSIIDFLSFASSSSIDQHKTLPSPLYTSLVIMLFMVLVLLYR</sequence>
<dbReference type="Proteomes" id="UP001457282">
    <property type="component" value="Unassembled WGS sequence"/>
</dbReference>
<dbReference type="EMBL" id="JBEDUW010000006">
    <property type="protein sequence ID" value="KAK9923742.1"/>
    <property type="molecule type" value="Genomic_DNA"/>
</dbReference>
<name>A0AAW1WGV4_RUBAR</name>
<keyword evidence="4" id="KW-1185">Reference proteome</keyword>
<reference evidence="3 4" key="1">
    <citation type="journal article" date="2023" name="G3 (Bethesda)">
        <title>A chromosome-length genome assembly and annotation of blackberry (Rubus argutus, cv. 'Hillquist').</title>
        <authorList>
            <person name="Bruna T."/>
            <person name="Aryal R."/>
            <person name="Dudchenko O."/>
            <person name="Sargent D.J."/>
            <person name="Mead D."/>
            <person name="Buti M."/>
            <person name="Cavallini A."/>
            <person name="Hytonen T."/>
            <person name="Andres J."/>
            <person name="Pham M."/>
            <person name="Weisz D."/>
            <person name="Mascagni F."/>
            <person name="Usai G."/>
            <person name="Natali L."/>
            <person name="Bassil N."/>
            <person name="Fernandez G.E."/>
            <person name="Lomsadze A."/>
            <person name="Armour M."/>
            <person name="Olukolu B."/>
            <person name="Poorten T."/>
            <person name="Britton C."/>
            <person name="Davik J."/>
            <person name="Ashrafi H."/>
            <person name="Aiden E.L."/>
            <person name="Borodovsky M."/>
            <person name="Worthington M."/>
        </authorList>
    </citation>
    <scope>NUCLEOTIDE SEQUENCE [LARGE SCALE GENOMIC DNA]</scope>
    <source>
        <strain evidence="3">PI 553951</strain>
    </source>
</reference>
<evidence type="ECO:0000256" key="2">
    <source>
        <dbReference type="SAM" id="SignalP"/>
    </source>
</evidence>
<evidence type="ECO:0000313" key="3">
    <source>
        <dbReference type="EMBL" id="KAK9923742.1"/>
    </source>
</evidence>
<accession>A0AAW1WGV4</accession>
<keyword evidence="1" id="KW-0812">Transmembrane</keyword>
<comment type="caution">
    <text evidence="3">The sequence shown here is derived from an EMBL/GenBank/DDBJ whole genome shotgun (WGS) entry which is preliminary data.</text>
</comment>
<protein>
    <recommendedName>
        <fullName evidence="5">NADH dehydrogenase subunit 5</fullName>
    </recommendedName>
</protein>
<feature type="transmembrane region" description="Helical" evidence="1">
    <location>
        <begin position="77"/>
        <end position="95"/>
    </location>
</feature>
<evidence type="ECO:0000256" key="1">
    <source>
        <dbReference type="SAM" id="Phobius"/>
    </source>
</evidence>
<keyword evidence="1" id="KW-1133">Transmembrane helix</keyword>
<dbReference type="AlphaFoldDB" id="A0AAW1WGV4"/>
<feature type="signal peptide" evidence="2">
    <location>
        <begin position="1"/>
        <end position="24"/>
    </location>
</feature>
<organism evidence="3 4">
    <name type="scientific">Rubus argutus</name>
    <name type="common">Southern blackberry</name>
    <dbReference type="NCBI Taxonomy" id="59490"/>
    <lineage>
        <taxon>Eukaryota</taxon>
        <taxon>Viridiplantae</taxon>
        <taxon>Streptophyta</taxon>
        <taxon>Embryophyta</taxon>
        <taxon>Tracheophyta</taxon>
        <taxon>Spermatophyta</taxon>
        <taxon>Magnoliopsida</taxon>
        <taxon>eudicotyledons</taxon>
        <taxon>Gunneridae</taxon>
        <taxon>Pentapetalae</taxon>
        <taxon>rosids</taxon>
        <taxon>fabids</taxon>
        <taxon>Rosales</taxon>
        <taxon>Rosaceae</taxon>
        <taxon>Rosoideae</taxon>
        <taxon>Rosoideae incertae sedis</taxon>
        <taxon>Rubus</taxon>
    </lineage>
</organism>
<feature type="chain" id="PRO_5043407856" description="NADH dehydrogenase subunit 5" evidence="2">
    <location>
        <begin position="25"/>
        <end position="96"/>
    </location>
</feature>
<keyword evidence="2" id="KW-0732">Signal</keyword>
<gene>
    <name evidence="3" type="ORF">M0R45_032143</name>
</gene>
<evidence type="ECO:0008006" key="5">
    <source>
        <dbReference type="Google" id="ProtNLM"/>
    </source>
</evidence>
<keyword evidence="1" id="KW-0472">Membrane</keyword>